<evidence type="ECO:0000313" key="3">
    <source>
        <dbReference type="Proteomes" id="UP000031970"/>
    </source>
</evidence>
<evidence type="ECO:0000313" key="2">
    <source>
        <dbReference type="EMBL" id="KIL31301.1"/>
    </source>
</evidence>
<keyword evidence="1" id="KW-0175">Coiled coil</keyword>
<accession>A0ABD3ZSZ3</accession>
<sequence length="111" mass="13156">MGVYDNDVIMSWTPNEYKRKLKAAKLREIDEMEKLARNAMFHRYALNEKRPKESKMFDARKARRELERSLTSEENKWRDTDVNKLGPRAKGVQMLNDAVRSYFGKQSKEKG</sequence>
<dbReference type="AlphaFoldDB" id="A0ABD3ZSZ3"/>
<proteinExistence type="predicted"/>
<evidence type="ECO:0000256" key="1">
    <source>
        <dbReference type="SAM" id="Coils"/>
    </source>
</evidence>
<reference evidence="2 3" key="1">
    <citation type="submission" date="2014-11" db="EMBL/GenBank/DDBJ databases">
        <title>Draft Genome Sequences of Nine Bacillus subtilis Strains that Form Spores with High Heat-Resistance.</title>
        <authorList>
            <person name="Krawcyk A.O."/>
            <person name="Berendsen E.M."/>
            <person name="de Jong A."/>
            <person name="Holsappel S."/>
            <person name="Eijlander R.T."/>
            <person name="Wells-Bennik M."/>
            <person name="Kuipers O.P."/>
        </authorList>
    </citation>
    <scope>NUCLEOTIDE SEQUENCE [LARGE SCALE GENOMIC DNA]</scope>
    <source>
        <strain evidence="2 3">B4067</strain>
    </source>
</reference>
<name>A0ABD3ZSZ3_BACIU</name>
<comment type="caution">
    <text evidence="2">The sequence shown here is derived from an EMBL/GenBank/DDBJ whole genome shotgun (WGS) entry which is preliminary data.</text>
</comment>
<protein>
    <recommendedName>
        <fullName evidence="4">Phage protein</fullName>
    </recommendedName>
</protein>
<organism evidence="2 3">
    <name type="scientific">Bacillus subtilis subsp. subtilis</name>
    <dbReference type="NCBI Taxonomy" id="135461"/>
    <lineage>
        <taxon>Bacteria</taxon>
        <taxon>Bacillati</taxon>
        <taxon>Bacillota</taxon>
        <taxon>Bacilli</taxon>
        <taxon>Bacillales</taxon>
        <taxon>Bacillaceae</taxon>
        <taxon>Bacillus</taxon>
    </lineage>
</organism>
<dbReference type="RefSeq" id="WP_250533529.1">
    <property type="nucleotide sequence ID" value="NZ_JSXS01000063.1"/>
</dbReference>
<dbReference type="EMBL" id="JSXS01000063">
    <property type="protein sequence ID" value="KIL31301.1"/>
    <property type="molecule type" value="Genomic_DNA"/>
</dbReference>
<feature type="coiled-coil region" evidence="1">
    <location>
        <begin position="18"/>
        <end position="76"/>
    </location>
</feature>
<dbReference type="Proteomes" id="UP000031970">
    <property type="component" value="Unassembled WGS sequence"/>
</dbReference>
<gene>
    <name evidence="2" type="ORF">B4067_2894</name>
</gene>
<evidence type="ECO:0008006" key="4">
    <source>
        <dbReference type="Google" id="ProtNLM"/>
    </source>
</evidence>